<dbReference type="PANTHER" id="PTHR16019:SF5">
    <property type="entry name" value="BSD DOMAIN-CONTAINING PROTEIN 1"/>
    <property type="match status" value="1"/>
</dbReference>
<evidence type="ECO:0000259" key="2">
    <source>
        <dbReference type="PROSITE" id="PS50858"/>
    </source>
</evidence>
<feature type="compositionally biased region" description="Acidic residues" evidence="1">
    <location>
        <begin position="237"/>
        <end position="250"/>
    </location>
</feature>
<reference evidence="3" key="1">
    <citation type="submission" date="2018-01" db="EMBL/GenBank/DDBJ databases">
        <authorList>
            <person name="Mao J.F."/>
        </authorList>
    </citation>
    <scope>NUCLEOTIDE SEQUENCE</scope>
    <source>
        <strain evidence="3">Huo1</strain>
        <tissue evidence="3">Leaf</tissue>
    </source>
</reference>
<feature type="compositionally biased region" description="Acidic residues" evidence="1">
    <location>
        <begin position="333"/>
        <end position="348"/>
    </location>
</feature>
<dbReference type="Pfam" id="PF03909">
    <property type="entry name" value="BSD"/>
    <property type="match status" value="1"/>
</dbReference>
<dbReference type="PANTHER" id="PTHR16019">
    <property type="entry name" value="SYNAPSE-ASSOCIATED PROTEIN"/>
    <property type="match status" value="1"/>
</dbReference>
<reference evidence="3" key="2">
    <citation type="submission" date="2020-08" db="EMBL/GenBank/DDBJ databases">
        <title>Plant Genome Project.</title>
        <authorList>
            <person name="Zhang R.-G."/>
        </authorList>
    </citation>
    <scope>NUCLEOTIDE SEQUENCE</scope>
    <source>
        <strain evidence="3">Huo1</strain>
        <tissue evidence="3">Leaf</tissue>
    </source>
</reference>
<feature type="compositionally biased region" description="Acidic residues" evidence="1">
    <location>
        <begin position="373"/>
        <end position="391"/>
    </location>
</feature>
<gene>
    <name evidence="3" type="ORF">SASPL_111116</name>
</gene>
<dbReference type="InterPro" id="IPR035925">
    <property type="entry name" value="BSD_dom_sf"/>
</dbReference>
<dbReference type="Gene3D" id="1.10.3970.10">
    <property type="entry name" value="BSD domain"/>
    <property type="match status" value="1"/>
</dbReference>
<evidence type="ECO:0000256" key="1">
    <source>
        <dbReference type="SAM" id="MobiDB-lite"/>
    </source>
</evidence>
<comment type="caution">
    <text evidence="3">The sequence shown here is derived from an EMBL/GenBank/DDBJ whole genome shotgun (WGS) entry which is preliminary data.</text>
</comment>
<feature type="region of interest" description="Disordered" evidence="1">
    <location>
        <begin position="1"/>
        <end position="41"/>
    </location>
</feature>
<evidence type="ECO:0000313" key="4">
    <source>
        <dbReference type="Proteomes" id="UP000298416"/>
    </source>
</evidence>
<dbReference type="PROSITE" id="PS50858">
    <property type="entry name" value="BSD"/>
    <property type="match status" value="1"/>
</dbReference>
<keyword evidence="4" id="KW-1185">Reference proteome</keyword>
<accession>A0A8X8Y8W7</accession>
<dbReference type="SUPFAM" id="SSF140383">
    <property type="entry name" value="BSD domain-like"/>
    <property type="match status" value="1"/>
</dbReference>
<protein>
    <recommendedName>
        <fullName evidence="2">BSD domain-containing protein</fullName>
    </recommendedName>
</protein>
<feature type="domain" description="BSD" evidence="2">
    <location>
        <begin position="165"/>
        <end position="217"/>
    </location>
</feature>
<dbReference type="GO" id="GO:0005737">
    <property type="term" value="C:cytoplasm"/>
    <property type="evidence" value="ECO:0007669"/>
    <property type="project" value="TreeGrafter"/>
</dbReference>
<dbReference type="OrthoDB" id="73788at2759"/>
<name>A0A8X8Y8W7_SALSN</name>
<feature type="compositionally biased region" description="Basic and acidic residues" evidence="1">
    <location>
        <begin position="349"/>
        <end position="367"/>
    </location>
</feature>
<organism evidence="3">
    <name type="scientific">Salvia splendens</name>
    <name type="common">Scarlet sage</name>
    <dbReference type="NCBI Taxonomy" id="180675"/>
    <lineage>
        <taxon>Eukaryota</taxon>
        <taxon>Viridiplantae</taxon>
        <taxon>Streptophyta</taxon>
        <taxon>Embryophyta</taxon>
        <taxon>Tracheophyta</taxon>
        <taxon>Spermatophyta</taxon>
        <taxon>Magnoliopsida</taxon>
        <taxon>eudicotyledons</taxon>
        <taxon>Gunneridae</taxon>
        <taxon>Pentapetalae</taxon>
        <taxon>asterids</taxon>
        <taxon>lamiids</taxon>
        <taxon>Lamiales</taxon>
        <taxon>Lamiaceae</taxon>
        <taxon>Nepetoideae</taxon>
        <taxon>Mentheae</taxon>
        <taxon>Salviinae</taxon>
        <taxon>Salvia</taxon>
        <taxon>Salvia subgen. Calosphace</taxon>
        <taxon>core Calosphace</taxon>
    </lineage>
</organism>
<dbReference type="Proteomes" id="UP000298416">
    <property type="component" value="Unassembled WGS sequence"/>
</dbReference>
<dbReference type="InterPro" id="IPR051494">
    <property type="entry name" value="BSD_domain-containing"/>
</dbReference>
<dbReference type="SMART" id="SM00751">
    <property type="entry name" value="BSD"/>
    <property type="match status" value="1"/>
</dbReference>
<proteinExistence type="predicted"/>
<dbReference type="EMBL" id="PNBA02000004">
    <property type="protein sequence ID" value="KAG6426879.1"/>
    <property type="molecule type" value="Genomic_DNA"/>
</dbReference>
<dbReference type="InterPro" id="IPR005607">
    <property type="entry name" value="BSD_dom"/>
</dbReference>
<sequence>MNFFKSVILDDEEPQSPRQSNLDSALTPPAEDPTPNDGWSFGSLIKTLATTSESMIETYSKDLKEFGSGLRKESDIIREAATRAVKELPASIEAGTLAAHGVLKSTAEIILQEPQLSDGETETPEINRSLNLGRYSRFEAQLSAIQTDLNTFSQEPDDLEDYDKWRSSFNLDEKSGEIEGLIGENGALDANFRKIVPNVVDHDTFWCRYFYRVDKLEQQEKFRANLVKRAISVDEEDDELSWDVDDDEEKDGGKGKGVSDDGNSIPGEKGGSLTGELQEGGKATADDLYERETTSDKETSVKEKSEESVKEKSDENVGVKGEAAQLVKHEVKTEEEDIEWDEIEDIGSDNDKKDSIGERPNREELRKQLSAADDAEDLSWDIEDDDVPVKS</sequence>
<feature type="compositionally biased region" description="Basic and acidic residues" evidence="1">
    <location>
        <begin position="284"/>
        <end position="317"/>
    </location>
</feature>
<evidence type="ECO:0000313" key="3">
    <source>
        <dbReference type="EMBL" id="KAG6426879.1"/>
    </source>
</evidence>
<feature type="region of interest" description="Disordered" evidence="1">
    <location>
        <begin position="237"/>
        <end position="391"/>
    </location>
</feature>
<dbReference type="AlphaFoldDB" id="A0A8X8Y8W7"/>